<proteinExistence type="predicted"/>
<dbReference type="Proteomes" id="UP000291084">
    <property type="component" value="Chromosome 4"/>
</dbReference>
<gene>
    <name evidence="1" type="primary">Vigan.04G363900</name>
    <name evidence="1" type="ORF">VIGAN_04363900</name>
</gene>
<accession>A0A0S3RZL1</accession>
<sequence>MNLNKYIALHSFACHHHHHHHLIYMHFMHVIIRSHFQTINIHSLSHPPSVFLVHTHKFQPLSEISFPLH</sequence>
<evidence type="ECO:0000313" key="1">
    <source>
        <dbReference type="EMBL" id="BAT86027.1"/>
    </source>
</evidence>
<protein>
    <submittedName>
        <fullName evidence="1">Uncharacterized protein</fullName>
    </submittedName>
</protein>
<reference evidence="1 2" key="1">
    <citation type="journal article" date="2015" name="Sci. Rep.">
        <title>The power of single molecule real-time sequencing technology in the de novo assembly of a eukaryotic genome.</title>
        <authorList>
            <person name="Sakai H."/>
            <person name="Naito K."/>
            <person name="Ogiso-Tanaka E."/>
            <person name="Takahashi Y."/>
            <person name="Iseki K."/>
            <person name="Muto C."/>
            <person name="Satou K."/>
            <person name="Teruya K."/>
            <person name="Shiroma A."/>
            <person name="Shimoji M."/>
            <person name="Hirano T."/>
            <person name="Itoh T."/>
            <person name="Kaga A."/>
            <person name="Tomooka N."/>
        </authorList>
    </citation>
    <scope>NUCLEOTIDE SEQUENCE [LARGE SCALE GENOMIC DNA]</scope>
    <source>
        <strain evidence="2">cv. Shumari</strain>
    </source>
</reference>
<organism evidence="1 2">
    <name type="scientific">Vigna angularis var. angularis</name>
    <dbReference type="NCBI Taxonomy" id="157739"/>
    <lineage>
        <taxon>Eukaryota</taxon>
        <taxon>Viridiplantae</taxon>
        <taxon>Streptophyta</taxon>
        <taxon>Embryophyta</taxon>
        <taxon>Tracheophyta</taxon>
        <taxon>Spermatophyta</taxon>
        <taxon>Magnoliopsida</taxon>
        <taxon>eudicotyledons</taxon>
        <taxon>Gunneridae</taxon>
        <taxon>Pentapetalae</taxon>
        <taxon>rosids</taxon>
        <taxon>fabids</taxon>
        <taxon>Fabales</taxon>
        <taxon>Fabaceae</taxon>
        <taxon>Papilionoideae</taxon>
        <taxon>50 kb inversion clade</taxon>
        <taxon>NPAAA clade</taxon>
        <taxon>indigoferoid/millettioid clade</taxon>
        <taxon>Phaseoleae</taxon>
        <taxon>Vigna</taxon>
    </lineage>
</organism>
<dbReference type="AlphaFoldDB" id="A0A0S3RZL1"/>
<keyword evidence="2" id="KW-1185">Reference proteome</keyword>
<name>A0A0S3RZL1_PHAAN</name>
<dbReference type="EMBL" id="AP015037">
    <property type="protein sequence ID" value="BAT86027.1"/>
    <property type="molecule type" value="Genomic_DNA"/>
</dbReference>
<evidence type="ECO:0000313" key="2">
    <source>
        <dbReference type="Proteomes" id="UP000291084"/>
    </source>
</evidence>